<comment type="subcellular location">
    <subcellularLocation>
        <location evidence="1">Cell membrane</location>
        <topology evidence="1">Multi-pass membrane protein</topology>
    </subcellularLocation>
</comment>
<organism evidence="7 8">
    <name type="scientific">Salininema proteolyticum</name>
    <dbReference type="NCBI Taxonomy" id="1607685"/>
    <lineage>
        <taxon>Bacteria</taxon>
        <taxon>Bacillati</taxon>
        <taxon>Actinomycetota</taxon>
        <taxon>Actinomycetes</taxon>
        <taxon>Glycomycetales</taxon>
        <taxon>Glycomycetaceae</taxon>
        <taxon>Salininema</taxon>
    </lineage>
</organism>
<proteinExistence type="predicted"/>
<dbReference type="EMBL" id="JBHSDK010000015">
    <property type="protein sequence ID" value="MFC4336128.1"/>
    <property type="molecule type" value="Genomic_DNA"/>
</dbReference>
<keyword evidence="8" id="KW-1185">Reference proteome</keyword>
<feature type="transmembrane region" description="Helical" evidence="6">
    <location>
        <begin position="112"/>
        <end position="139"/>
    </location>
</feature>
<dbReference type="PANTHER" id="PTHR34857">
    <property type="entry name" value="SLL0384 PROTEIN"/>
    <property type="match status" value="1"/>
</dbReference>
<name>A0ABV8U0D0_9ACTN</name>
<dbReference type="Pfam" id="PF02361">
    <property type="entry name" value="CbiQ"/>
    <property type="match status" value="1"/>
</dbReference>
<accession>A0ABV8U0D0</accession>
<evidence type="ECO:0000313" key="8">
    <source>
        <dbReference type="Proteomes" id="UP001595823"/>
    </source>
</evidence>
<evidence type="ECO:0000256" key="4">
    <source>
        <dbReference type="ARBA" id="ARBA00022989"/>
    </source>
</evidence>
<evidence type="ECO:0000313" key="7">
    <source>
        <dbReference type="EMBL" id="MFC4336128.1"/>
    </source>
</evidence>
<evidence type="ECO:0000256" key="6">
    <source>
        <dbReference type="SAM" id="Phobius"/>
    </source>
</evidence>
<feature type="transmembrane region" description="Helical" evidence="6">
    <location>
        <begin position="73"/>
        <end position="92"/>
    </location>
</feature>
<feature type="transmembrane region" description="Helical" evidence="6">
    <location>
        <begin position="44"/>
        <end position="61"/>
    </location>
</feature>
<dbReference type="NCBIfam" id="TIGR02454">
    <property type="entry name" value="ECF_T_CbiQ"/>
    <property type="match status" value="1"/>
</dbReference>
<reference evidence="8" key="1">
    <citation type="journal article" date="2019" name="Int. J. Syst. Evol. Microbiol.">
        <title>The Global Catalogue of Microorganisms (GCM) 10K type strain sequencing project: providing services to taxonomists for standard genome sequencing and annotation.</title>
        <authorList>
            <consortium name="The Broad Institute Genomics Platform"/>
            <consortium name="The Broad Institute Genome Sequencing Center for Infectious Disease"/>
            <person name="Wu L."/>
            <person name="Ma J."/>
        </authorList>
    </citation>
    <scope>NUCLEOTIDE SEQUENCE [LARGE SCALE GENOMIC DNA]</scope>
    <source>
        <strain evidence="8">IBRC-M 10908</strain>
    </source>
</reference>
<keyword evidence="4 6" id="KW-1133">Transmembrane helix</keyword>
<gene>
    <name evidence="7" type="primary">cbiQ</name>
    <name evidence="7" type="ORF">ACFPET_13035</name>
</gene>
<evidence type="ECO:0000256" key="1">
    <source>
        <dbReference type="ARBA" id="ARBA00004651"/>
    </source>
</evidence>
<dbReference type="Proteomes" id="UP001595823">
    <property type="component" value="Unassembled WGS sequence"/>
</dbReference>
<dbReference type="CDD" id="cd16914">
    <property type="entry name" value="EcfT"/>
    <property type="match status" value="1"/>
</dbReference>
<comment type="caution">
    <text evidence="7">The sequence shown here is derived from an EMBL/GenBank/DDBJ whole genome shotgun (WGS) entry which is preliminary data.</text>
</comment>
<dbReference type="InterPro" id="IPR012809">
    <property type="entry name" value="ECF_CbiQ"/>
</dbReference>
<dbReference type="InterPro" id="IPR003339">
    <property type="entry name" value="ABC/ECF_trnsptr_transmembrane"/>
</dbReference>
<protein>
    <submittedName>
        <fullName evidence="7">Cobalt ECF transporter T component CbiQ</fullName>
    </submittedName>
</protein>
<keyword evidence="5 6" id="KW-0472">Membrane</keyword>
<evidence type="ECO:0000256" key="2">
    <source>
        <dbReference type="ARBA" id="ARBA00022475"/>
    </source>
</evidence>
<evidence type="ECO:0000256" key="3">
    <source>
        <dbReference type="ARBA" id="ARBA00022692"/>
    </source>
</evidence>
<dbReference type="PANTHER" id="PTHR34857:SF2">
    <property type="entry name" value="SLL0384 PROTEIN"/>
    <property type="match status" value="1"/>
</dbReference>
<keyword evidence="3 6" id="KW-0812">Transmembrane</keyword>
<evidence type="ECO:0000256" key="5">
    <source>
        <dbReference type="ARBA" id="ARBA00023136"/>
    </source>
</evidence>
<dbReference type="RefSeq" id="WP_380621649.1">
    <property type="nucleotide sequence ID" value="NZ_JBHSDK010000015.1"/>
</dbReference>
<dbReference type="InterPro" id="IPR051611">
    <property type="entry name" value="ECF_transporter_component"/>
</dbReference>
<keyword evidence="2" id="KW-1003">Cell membrane</keyword>
<sequence length="253" mass="27012">MGAGHAEVLYRPGTGPLHRLPPQAKLIALIAFTLVVVATPREEAIAFAAYALIVAALVATARIPLGWMAKRSLVEVPFLLMAAAFPFVMHGPHTELWGLELSVPGLWAGFNLAAKATLGVWAALVFAATTPVADILAGLSRLKMPDLMVQIAAFAVRYAHLTWAELAAQRRARLARGYDPRFLWQAKAIAQGLGTIFVRSFERGERVWMAMSARGYTGRLPVDVRPETATAGQWGQALAPAAAAAAILAATVV</sequence>